<dbReference type="GO" id="GO:0005085">
    <property type="term" value="F:guanyl-nucleotide exchange factor activity"/>
    <property type="evidence" value="ECO:0007669"/>
    <property type="project" value="InterPro"/>
</dbReference>
<dbReference type="VEuPathDB" id="TrichDB:TVAGG3_0668420"/>
<dbReference type="Gene3D" id="3.30.450.200">
    <property type="match status" value="1"/>
</dbReference>
<accession>A2G0S6</accession>
<evidence type="ECO:0000256" key="1">
    <source>
        <dbReference type="SAM" id="MobiDB-lite"/>
    </source>
</evidence>
<dbReference type="eggNOG" id="KOG3569">
    <property type="taxonomic scope" value="Eukaryota"/>
</dbReference>
<gene>
    <name evidence="3" type="ORF">TVAG_037190</name>
</gene>
<dbReference type="InterPro" id="IPR001194">
    <property type="entry name" value="cDENN_dom"/>
</dbReference>
<keyword evidence="4" id="KW-1185">Reference proteome</keyword>
<dbReference type="InParanoid" id="A2G0S6"/>
<feature type="region of interest" description="Disordered" evidence="1">
    <location>
        <begin position="418"/>
        <end position="452"/>
    </location>
</feature>
<dbReference type="PANTHER" id="PTHR13196">
    <property type="entry name" value="DENN DOMAIN-CONTAINING"/>
    <property type="match status" value="1"/>
</dbReference>
<feature type="region of interest" description="Disordered" evidence="1">
    <location>
        <begin position="999"/>
        <end position="1037"/>
    </location>
</feature>
<dbReference type="InterPro" id="IPR040032">
    <property type="entry name" value="DENND1A/B/C"/>
</dbReference>
<proteinExistence type="predicted"/>
<dbReference type="GO" id="GO:0006897">
    <property type="term" value="P:endocytosis"/>
    <property type="evidence" value="ECO:0000318"/>
    <property type="project" value="GO_Central"/>
</dbReference>
<name>A2G0S6_TRIV3</name>
<evidence type="ECO:0000313" key="4">
    <source>
        <dbReference type="Proteomes" id="UP000001542"/>
    </source>
</evidence>
<sequence>MLRFCQGSTPLFDLILAVESDPNGILLAKQVYPVEPPLIEYEKTALRFCFPLGDTKLVTDKFTFATKKGDSDYSYGYVIHYPNNNSVVAYCVLSQHFDQLRILQMMELIVPKFEQNNAKSAISIAASFQKPNIHGDTLLSEQLVINSMVLDLLFIFPGEVVGNLIAYIAADSKIIIQATSLTRLSKVCFSLISLIYPLNWPGVFIPLLPAKLTDAILAPFPFIIGIPAALASNVSWEDVESHIFLDVDTGTCKFRGVPELPKQVKSNVKSFAKSINSNPNECSKKCRKLFLSTVATGLGAKSTEYQEMQKAYNSIQQNDLEEEFSQLISSSQTVLKLIHSPEDQNVEIFNTFFPESDKPSEISLKLSTKRNPTQILLLPPVTIENKSEKKKPSLPNIETPDYLKSYRGPVMSAALNRAGAVSGPQKVPSSRTPMPQGPKSSKIQIEEEDNKKVRKDKVKKNLDEVPYAPNFTDLNSVQLKKVKKKKDNVALTNSPSPYEFQSVQLKKINKPAQSQKIYYDQKEISQPITPPIEFEENDDKPFVIRTPERNRFTISKSNSNLLDTPRKSDEAIVASSSSNIPHSTSVSQFGPSTAIPPTPFSGSSHGSAFTSGKNSPHNSTYGPSSNTGAGIKPSTFKPAQFNATPFTNAAIPQYSPTNSAFSFNTGNLPSANLFPNNTSFNFVSPNGPSTSSTVQRQLAANNPSFYNKNIQQNPVNQPTTGYHPYFNQFQYSPAATGYQQMRFLPPIGQMQQQSLFPSYFGGTQPVNQAPAPAFPAAYIPSQFQPSFPSGQMPSKFNPPAFVPATSTTQQTQQNQMQWSNFPTQSRFAPTPSTFNPGPAPNNQAGQLTTKPPIPGSQPSTFHAPTMPNLVPFSTNSNIKSPPQTGEVFRQLMGTSNTNTPSQFNSGSASRFPSPSRNQGTIQNGPDFRQLMNGGPVYPQTNSGQLPGNGRFPSPVHTPSYMQPDALPPAYSHNNSSTNSSNGGQHTYVQKVNSTTNLRLQPQDTNVGGQAAKPSSSISMDNSPSAFNSSSGFSRNARRKTADWLPAELEELRNMAATTKAEPQEMSFKQKLAKFQALVGND</sequence>
<dbReference type="RefSeq" id="XP_001302164.1">
    <property type="nucleotide sequence ID" value="XM_001302163.1"/>
</dbReference>
<dbReference type="GO" id="GO:0005829">
    <property type="term" value="C:cytosol"/>
    <property type="evidence" value="ECO:0000318"/>
    <property type="project" value="GO_Central"/>
</dbReference>
<evidence type="ECO:0000259" key="2">
    <source>
        <dbReference type="PROSITE" id="PS50211"/>
    </source>
</evidence>
<dbReference type="GO" id="GO:0032456">
    <property type="term" value="P:endocytic recycling"/>
    <property type="evidence" value="ECO:0000318"/>
    <property type="project" value="GO_Central"/>
</dbReference>
<feature type="region of interest" description="Disordered" evidence="1">
    <location>
        <begin position="576"/>
        <end position="631"/>
    </location>
</feature>
<dbReference type="VEuPathDB" id="TrichDB:TVAG_037190"/>
<dbReference type="STRING" id="5722.A2G0S6"/>
<dbReference type="InterPro" id="IPR037516">
    <property type="entry name" value="Tripartite_DENN"/>
</dbReference>
<dbReference type="PANTHER" id="PTHR13196:SF14">
    <property type="entry name" value="UDENN DOMAIN-CONTAINING PROTEIN"/>
    <property type="match status" value="1"/>
</dbReference>
<dbReference type="InterPro" id="IPR043153">
    <property type="entry name" value="DENN_C"/>
</dbReference>
<feature type="domain" description="UDENN" evidence="2">
    <location>
        <begin position="9"/>
        <end position="363"/>
    </location>
</feature>
<organism evidence="3 4">
    <name type="scientific">Trichomonas vaginalis (strain ATCC PRA-98 / G3)</name>
    <dbReference type="NCBI Taxonomy" id="412133"/>
    <lineage>
        <taxon>Eukaryota</taxon>
        <taxon>Metamonada</taxon>
        <taxon>Parabasalia</taxon>
        <taxon>Trichomonadida</taxon>
        <taxon>Trichomonadidae</taxon>
        <taxon>Trichomonas</taxon>
    </lineage>
</organism>
<dbReference type="FunFam" id="3.40.50.11500:FF:000004">
    <property type="entry name" value="DENN domain-containing protein 2C isoform X1"/>
    <property type="match status" value="1"/>
</dbReference>
<reference evidence="3" key="1">
    <citation type="submission" date="2006-10" db="EMBL/GenBank/DDBJ databases">
        <authorList>
            <person name="Amadeo P."/>
            <person name="Zhao Q."/>
            <person name="Wortman J."/>
            <person name="Fraser-Liggett C."/>
            <person name="Carlton J."/>
        </authorList>
    </citation>
    <scope>NUCLEOTIDE SEQUENCE</scope>
    <source>
        <strain evidence="3">G3</strain>
    </source>
</reference>
<feature type="region of interest" description="Disordered" evidence="1">
    <location>
        <begin position="894"/>
        <end position="922"/>
    </location>
</feature>
<dbReference type="SMART" id="SM00799">
    <property type="entry name" value="DENN"/>
    <property type="match status" value="1"/>
</dbReference>
<dbReference type="Gene3D" id="3.40.50.11500">
    <property type="match status" value="1"/>
</dbReference>
<protein>
    <recommendedName>
        <fullName evidence="2">UDENN domain-containing protein</fullName>
    </recommendedName>
</protein>
<dbReference type="AlphaFoldDB" id="A2G0S6"/>
<feature type="compositionally biased region" description="Polar residues" evidence="1">
    <location>
        <begin position="576"/>
        <end position="591"/>
    </location>
</feature>
<feature type="compositionally biased region" description="Low complexity" evidence="1">
    <location>
        <begin position="1014"/>
        <end position="1034"/>
    </location>
</feature>
<dbReference type="OrthoDB" id="206724at2759"/>
<reference evidence="3" key="2">
    <citation type="journal article" date="2007" name="Science">
        <title>Draft genome sequence of the sexually transmitted pathogen Trichomonas vaginalis.</title>
        <authorList>
            <person name="Carlton J.M."/>
            <person name="Hirt R.P."/>
            <person name="Silva J.C."/>
            <person name="Delcher A.L."/>
            <person name="Schatz M."/>
            <person name="Zhao Q."/>
            <person name="Wortman J.R."/>
            <person name="Bidwell S.L."/>
            <person name="Alsmark U.C.M."/>
            <person name="Besteiro S."/>
            <person name="Sicheritz-Ponten T."/>
            <person name="Noel C.J."/>
            <person name="Dacks J.B."/>
            <person name="Foster P.G."/>
            <person name="Simillion C."/>
            <person name="Van de Peer Y."/>
            <person name="Miranda-Saavedra D."/>
            <person name="Barton G.J."/>
            <person name="Westrop G.D."/>
            <person name="Mueller S."/>
            <person name="Dessi D."/>
            <person name="Fiori P.L."/>
            <person name="Ren Q."/>
            <person name="Paulsen I."/>
            <person name="Zhang H."/>
            <person name="Bastida-Corcuera F.D."/>
            <person name="Simoes-Barbosa A."/>
            <person name="Brown M.T."/>
            <person name="Hayes R.D."/>
            <person name="Mukherjee M."/>
            <person name="Okumura C.Y."/>
            <person name="Schneider R."/>
            <person name="Smith A.J."/>
            <person name="Vanacova S."/>
            <person name="Villalvazo M."/>
            <person name="Haas B.J."/>
            <person name="Pertea M."/>
            <person name="Feldblyum T.V."/>
            <person name="Utterback T.R."/>
            <person name="Shu C.L."/>
            <person name="Osoegawa K."/>
            <person name="de Jong P.J."/>
            <person name="Hrdy I."/>
            <person name="Horvathova L."/>
            <person name="Zubacova Z."/>
            <person name="Dolezal P."/>
            <person name="Malik S.B."/>
            <person name="Logsdon J.M. Jr."/>
            <person name="Henze K."/>
            <person name="Gupta A."/>
            <person name="Wang C.C."/>
            <person name="Dunne R.L."/>
            <person name="Upcroft J.A."/>
            <person name="Upcroft P."/>
            <person name="White O."/>
            <person name="Salzberg S.L."/>
            <person name="Tang P."/>
            <person name="Chiu C.-H."/>
            <person name="Lee Y.-S."/>
            <person name="Embley T.M."/>
            <person name="Coombs G.H."/>
            <person name="Mottram J.C."/>
            <person name="Tachezy J."/>
            <person name="Fraser-Liggett C.M."/>
            <person name="Johnson P.J."/>
        </authorList>
    </citation>
    <scope>NUCLEOTIDE SEQUENCE [LARGE SCALE GENOMIC DNA]</scope>
    <source>
        <strain evidence="3">G3</strain>
    </source>
</reference>
<dbReference type="Pfam" id="PF02141">
    <property type="entry name" value="DENN"/>
    <property type="match status" value="1"/>
</dbReference>
<dbReference type="EMBL" id="DS114220">
    <property type="protein sequence ID" value="EAX89234.1"/>
    <property type="molecule type" value="Genomic_DNA"/>
</dbReference>
<feature type="region of interest" description="Disordered" evidence="1">
    <location>
        <begin position="940"/>
        <end position="986"/>
    </location>
</feature>
<dbReference type="GO" id="GO:1901981">
    <property type="term" value="F:phosphatidylinositol phosphate binding"/>
    <property type="evidence" value="ECO:0000318"/>
    <property type="project" value="GO_Central"/>
</dbReference>
<dbReference type="SMR" id="A2G0S6"/>
<dbReference type="Proteomes" id="UP000001542">
    <property type="component" value="Unassembled WGS sequence"/>
</dbReference>
<dbReference type="KEGG" id="tva:4746904"/>
<feature type="compositionally biased region" description="Polar residues" evidence="1">
    <location>
        <begin position="600"/>
        <end position="628"/>
    </location>
</feature>
<evidence type="ECO:0000313" key="3">
    <source>
        <dbReference type="EMBL" id="EAX89234.1"/>
    </source>
</evidence>
<dbReference type="PROSITE" id="PS50211">
    <property type="entry name" value="DENN"/>
    <property type="match status" value="1"/>
</dbReference>
<feature type="compositionally biased region" description="Low complexity" evidence="1">
    <location>
        <begin position="971"/>
        <end position="981"/>
    </location>
</feature>
<feature type="compositionally biased region" description="Polar residues" evidence="1">
    <location>
        <begin position="427"/>
        <end position="443"/>
    </location>
</feature>